<dbReference type="EMBL" id="MU273640">
    <property type="protein sequence ID" value="KAI0030089.1"/>
    <property type="molecule type" value="Genomic_DNA"/>
</dbReference>
<protein>
    <submittedName>
        <fullName evidence="1">Uncharacterized protein</fullName>
    </submittedName>
</protein>
<evidence type="ECO:0000313" key="1">
    <source>
        <dbReference type="EMBL" id="KAI0030089.1"/>
    </source>
</evidence>
<accession>A0ACB8QEB4</accession>
<organism evidence="1 2">
    <name type="scientific">Vararia minispora EC-137</name>
    <dbReference type="NCBI Taxonomy" id="1314806"/>
    <lineage>
        <taxon>Eukaryota</taxon>
        <taxon>Fungi</taxon>
        <taxon>Dikarya</taxon>
        <taxon>Basidiomycota</taxon>
        <taxon>Agaricomycotina</taxon>
        <taxon>Agaricomycetes</taxon>
        <taxon>Russulales</taxon>
        <taxon>Lachnocladiaceae</taxon>
        <taxon>Vararia</taxon>
    </lineage>
</organism>
<evidence type="ECO:0000313" key="2">
    <source>
        <dbReference type="Proteomes" id="UP000814128"/>
    </source>
</evidence>
<gene>
    <name evidence="1" type="ORF">K488DRAFT_88096</name>
</gene>
<comment type="caution">
    <text evidence="1">The sequence shown here is derived from an EMBL/GenBank/DDBJ whole genome shotgun (WGS) entry which is preliminary data.</text>
</comment>
<proteinExistence type="predicted"/>
<reference evidence="1" key="2">
    <citation type="journal article" date="2022" name="New Phytol.">
        <title>Evolutionary transition to the ectomycorrhizal habit in the genomes of a hyperdiverse lineage of mushroom-forming fungi.</title>
        <authorList>
            <person name="Looney B."/>
            <person name="Miyauchi S."/>
            <person name="Morin E."/>
            <person name="Drula E."/>
            <person name="Courty P.E."/>
            <person name="Kohler A."/>
            <person name="Kuo A."/>
            <person name="LaButti K."/>
            <person name="Pangilinan J."/>
            <person name="Lipzen A."/>
            <person name="Riley R."/>
            <person name="Andreopoulos W."/>
            <person name="He G."/>
            <person name="Johnson J."/>
            <person name="Nolan M."/>
            <person name="Tritt A."/>
            <person name="Barry K.W."/>
            <person name="Grigoriev I.V."/>
            <person name="Nagy L.G."/>
            <person name="Hibbett D."/>
            <person name="Henrissat B."/>
            <person name="Matheny P.B."/>
            <person name="Labbe J."/>
            <person name="Martin F.M."/>
        </authorList>
    </citation>
    <scope>NUCLEOTIDE SEQUENCE</scope>
    <source>
        <strain evidence="1">EC-137</strain>
    </source>
</reference>
<sequence length="438" mass="48519">MSDRDTDAFEDGSDDISSINLSLYELRELPTSDMAATELKLALDNAQLTNRDLLLQAHKLQAEVILLKAKKSKSVGRLVGEDRKIGWAGAASCIMVAPWILTSTLQAPRPPTSLDLNDPSTRFASSYSRNAATLAEVYNLLDPSLIPAFENVDRRLSFIQIFTKKMNAQRQQAVQRVKECGPRLLNLEPSLWTSQDGARRRKADPRILALLSPVYSDEMYASYPNFPTLLFQRGSDGQANKSKPFRNDAFPKFLAVILFGPSVINEARGSHKPSPRSNASQWGVTSVTPGAIALVAVIFYFWLSPDAELYENGILVGQGGCGVSWGVRFDLYKKAILRLPKPDQDALFNWFNAEVFGTQANQAPVINFEDDLSGEDVIDPLDQMLAGLNVTPDIDNEEHEVELLSPPTPLEMLPEPLRFTPTALCDLFFIASNFNLIV</sequence>
<name>A0ACB8QEB4_9AGAM</name>
<keyword evidence="2" id="KW-1185">Reference proteome</keyword>
<reference evidence="1" key="1">
    <citation type="submission" date="2021-02" db="EMBL/GenBank/DDBJ databases">
        <authorList>
            <consortium name="DOE Joint Genome Institute"/>
            <person name="Ahrendt S."/>
            <person name="Looney B.P."/>
            <person name="Miyauchi S."/>
            <person name="Morin E."/>
            <person name="Drula E."/>
            <person name="Courty P.E."/>
            <person name="Chicoki N."/>
            <person name="Fauchery L."/>
            <person name="Kohler A."/>
            <person name="Kuo A."/>
            <person name="Labutti K."/>
            <person name="Pangilinan J."/>
            <person name="Lipzen A."/>
            <person name="Riley R."/>
            <person name="Andreopoulos W."/>
            <person name="He G."/>
            <person name="Johnson J."/>
            <person name="Barry K.W."/>
            <person name="Grigoriev I.V."/>
            <person name="Nagy L."/>
            <person name="Hibbett D."/>
            <person name="Henrissat B."/>
            <person name="Matheny P.B."/>
            <person name="Labbe J."/>
            <person name="Martin F."/>
        </authorList>
    </citation>
    <scope>NUCLEOTIDE SEQUENCE</scope>
    <source>
        <strain evidence="1">EC-137</strain>
    </source>
</reference>
<dbReference type="Proteomes" id="UP000814128">
    <property type="component" value="Unassembled WGS sequence"/>
</dbReference>